<feature type="transmembrane region" description="Helical" evidence="1">
    <location>
        <begin position="163"/>
        <end position="191"/>
    </location>
</feature>
<dbReference type="OrthoDB" id="5768130at2"/>
<gene>
    <name evidence="2" type="ORF">E8K88_07480</name>
</gene>
<keyword evidence="1" id="KW-1133">Transmembrane helix</keyword>
<dbReference type="Proteomes" id="UP000306236">
    <property type="component" value="Unassembled WGS sequence"/>
</dbReference>
<evidence type="ECO:0000313" key="3">
    <source>
        <dbReference type="Proteomes" id="UP000306236"/>
    </source>
</evidence>
<dbReference type="Pfam" id="PF04654">
    <property type="entry name" value="DUF599"/>
    <property type="match status" value="1"/>
</dbReference>
<protein>
    <submittedName>
        <fullName evidence="2">DUF599 domain-containing protein</fullName>
    </submittedName>
</protein>
<evidence type="ECO:0000313" key="2">
    <source>
        <dbReference type="EMBL" id="THJ33934.1"/>
    </source>
</evidence>
<feature type="transmembrane region" description="Helical" evidence="1">
    <location>
        <begin position="99"/>
        <end position="118"/>
    </location>
</feature>
<proteinExistence type="predicted"/>
<dbReference type="InterPro" id="IPR006747">
    <property type="entry name" value="DUF599"/>
</dbReference>
<keyword evidence="1" id="KW-0472">Membrane</keyword>
<name>A0A4S5BMS8_9BURK</name>
<feature type="transmembrane region" description="Helical" evidence="1">
    <location>
        <begin position="67"/>
        <end position="87"/>
    </location>
</feature>
<evidence type="ECO:0000256" key="1">
    <source>
        <dbReference type="SAM" id="Phobius"/>
    </source>
</evidence>
<feature type="transmembrane region" description="Helical" evidence="1">
    <location>
        <begin position="6"/>
        <end position="24"/>
    </location>
</feature>
<sequence>MDHQLWPVGLTLSLALVYFAKQWFWPAPATRQHEQLRLDWLLSLSATPGTEVLGVQTIRNSLMSCTMTATATTLAFMGSVSLLYNSWQPPAAALHTPTLLSLLAILVLLGLSFIFSILSARQWHHAGFVAGMPVGSAQRQHWLPVGHTCLRKAGHYYALSVRLLMWCVPLVVVGLFAWIGLIAALVLLVLLCLGLDRFHQL</sequence>
<accession>A0A4S5BMS8</accession>
<dbReference type="RefSeq" id="WP_136406042.1">
    <property type="nucleotide sequence ID" value="NZ_SSWX01000008.1"/>
</dbReference>
<keyword evidence="3" id="KW-1185">Reference proteome</keyword>
<dbReference type="AlphaFoldDB" id="A0A4S5BMS8"/>
<dbReference type="EMBL" id="SSWX01000008">
    <property type="protein sequence ID" value="THJ33934.1"/>
    <property type="molecule type" value="Genomic_DNA"/>
</dbReference>
<comment type="caution">
    <text evidence="2">The sequence shown here is derived from an EMBL/GenBank/DDBJ whole genome shotgun (WGS) entry which is preliminary data.</text>
</comment>
<reference evidence="2 3" key="1">
    <citation type="submission" date="2019-04" db="EMBL/GenBank/DDBJ databases">
        <title>Lampropedia sp YIM MLB12 draf genome.</title>
        <authorList>
            <person name="Wang Y.-X."/>
        </authorList>
    </citation>
    <scope>NUCLEOTIDE SEQUENCE [LARGE SCALE GENOMIC DNA]</scope>
    <source>
        <strain evidence="2 3">YIM MLB12</strain>
    </source>
</reference>
<keyword evidence="1" id="KW-0812">Transmembrane</keyword>
<organism evidence="2 3">
    <name type="scientific">Lampropedia aestuarii</name>
    <dbReference type="NCBI Taxonomy" id="2562762"/>
    <lineage>
        <taxon>Bacteria</taxon>
        <taxon>Pseudomonadati</taxon>
        <taxon>Pseudomonadota</taxon>
        <taxon>Betaproteobacteria</taxon>
        <taxon>Burkholderiales</taxon>
        <taxon>Comamonadaceae</taxon>
        <taxon>Lampropedia</taxon>
    </lineage>
</organism>